<dbReference type="AlphaFoldDB" id="A0AAE9YRH7"/>
<reference evidence="2 3" key="1">
    <citation type="journal article" date="2015" name="Genome Announc.">
        <title>Draft Genome Sequences of Marine Isolates of Thalassomonas viridans and Thalassomonas actiniarum.</title>
        <authorList>
            <person name="Olonade I."/>
            <person name="van Zyl L.J."/>
            <person name="Trindade M."/>
        </authorList>
    </citation>
    <scope>NUCLEOTIDE SEQUENCE [LARGE SCALE GENOMIC DNA]</scope>
    <source>
        <strain evidence="2 3">A5K-106</strain>
    </source>
</reference>
<dbReference type="EMBL" id="CP059735">
    <property type="protein sequence ID" value="WDD99088.1"/>
    <property type="molecule type" value="Genomic_DNA"/>
</dbReference>
<keyword evidence="1" id="KW-0732">Signal</keyword>
<reference evidence="2 3" key="2">
    <citation type="journal article" date="2022" name="Mar. Drugs">
        <title>Bioassay-Guided Fractionation Leads to the Detection of Cholic Acid Generated by the Rare Thalassomonas sp.</title>
        <authorList>
            <person name="Pheiffer F."/>
            <person name="Schneider Y.K."/>
            <person name="Hansen E.H."/>
            <person name="Andersen J.H."/>
            <person name="Isaksson J."/>
            <person name="Busche T."/>
            <person name="R C."/>
            <person name="Kalinowski J."/>
            <person name="Zyl L.V."/>
            <person name="Trindade M."/>
        </authorList>
    </citation>
    <scope>NUCLEOTIDE SEQUENCE [LARGE SCALE GENOMIC DNA]</scope>
    <source>
        <strain evidence="2 3">A5K-106</strain>
    </source>
</reference>
<accession>A0AAE9YRH7</accession>
<evidence type="ECO:0000313" key="3">
    <source>
        <dbReference type="Proteomes" id="UP000032568"/>
    </source>
</evidence>
<feature type="signal peptide" evidence="1">
    <location>
        <begin position="1"/>
        <end position="23"/>
    </location>
</feature>
<dbReference type="KEGG" id="tact:SG35_028375"/>
<gene>
    <name evidence="2" type="ORF">SG35_028375</name>
</gene>
<feature type="chain" id="PRO_5042238210" evidence="1">
    <location>
        <begin position="24"/>
        <end position="604"/>
    </location>
</feature>
<sequence>MKKILSPLMLAGICLSLSSQASANEQACNATVQLTHYSPGICYLDYDQASCTDTCASADPQFQQSCFAEISLPCSLKNDLYSTASGYQQRDSYSWVHISDLLSFPALRSDLHIIQQDMYQTLYQDYLIFPVNDVFSEASIQLKKENFRLDMLGDSKTVTTPLNEAGLFRRLSLGLALQDDMNQELTNIHNKIALFPLYNSTEKSTLSSEINSLKNSQLLYWNYVSRYPSASVASSRISYLNTKISQFVSGLNELSGDKFTAMMAKSALLATNYDINLRLCQGGGQSACYDPIVNSDPASFYQGTDQSLTYFEETLSLLAKEVEAMKLSFDPELNPGTPGSFSAPDFSGFINDKLTAYINNPGQEALVKLESAINVAFLQLGNSGLELFDELKASTASQIQGNAFLAPVDNKNPLLCSDYVNLDPQIEAIRTEIFDKSNEARDVIKLMGEQGHSQELLDRLNALIARITELTAQSQRIFSVDRFSDDRQINVLWRLDGLPQAFSTDNDQLTVEFVAIDGMFWMPSMSIQLQQLLPSIESLATMKGSLLPSGDGRISGMRSLNLTLRQSPYTSCSAANSEIKMVVAVTDDSGTKTRHVLTAELNQL</sequence>
<protein>
    <submittedName>
        <fullName evidence="2">Uncharacterized protein</fullName>
    </submittedName>
</protein>
<proteinExistence type="predicted"/>
<dbReference type="Proteomes" id="UP000032568">
    <property type="component" value="Chromosome"/>
</dbReference>
<name>A0AAE9YRH7_9GAMM</name>
<dbReference type="RefSeq" id="WP_044834441.1">
    <property type="nucleotide sequence ID" value="NZ_CP059735.1"/>
</dbReference>
<evidence type="ECO:0000313" key="2">
    <source>
        <dbReference type="EMBL" id="WDD99088.1"/>
    </source>
</evidence>
<evidence type="ECO:0000256" key="1">
    <source>
        <dbReference type="SAM" id="SignalP"/>
    </source>
</evidence>
<organism evidence="2 3">
    <name type="scientific">Thalassomonas actiniarum</name>
    <dbReference type="NCBI Taxonomy" id="485447"/>
    <lineage>
        <taxon>Bacteria</taxon>
        <taxon>Pseudomonadati</taxon>
        <taxon>Pseudomonadota</taxon>
        <taxon>Gammaproteobacteria</taxon>
        <taxon>Alteromonadales</taxon>
        <taxon>Colwelliaceae</taxon>
        <taxon>Thalassomonas</taxon>
    </lineage>
</organism>
<keyword evidence="3" id="KW-1185">Reference proteome</keyword>